<proteinExistence type="predicted"/>
<accession>A0A232FM53</accession>
<evidence type="ECO:0000313" key="2">
    <source>
        <dbReference type="Proteomes" id="UP000215335"/>
    </source>
</evidence>
<dbReference type="AlphaFoldDB" id="A0A232FM53"/>
<organism evidence="1 2">
    <name type="scientific">Trichomalopsis sarcophagae</name>
    <dbReference type="NCBI Taxonomy" id="543379"/>
    <lineage>
        <taxon>Eukaryota</taxon>
        <taxon>Metazoa</taxon>
        <taxon>Ecdysozoa</taxon>
        <taxon>Arthropoda</taxon>
        <taxon>Hexapoda</taxon>
        <taxon>Insecta</taxon>
        <taxon>Pterygota</taxon>
        <taxon>Neoptera</taxon>
        <taxon>Endopterygota</taxon>
        <taxon>Hymenoptera</taxon>
        <taxon>Apocrita</taxon>
        <taxon>Proctotrupomorpha</taxon>
        <taxon>Chalcidoidea</taxon>
        <taxon>Pteromalidae</taxon>
        <taxon>Pteromalinae</taxon>
        <taxon>Trichomalopsis</taxon>
    </lineage>
</organism>
<comment type="caution">
    <text evidence="1">The sequence shown here is derived from an EMBL/GenBank/DDBJ whole genome shotgun (WGS) entry which is preliminary data.</text>
</comment>
<sequence length="53" mass="6024">FSSCFIVAGKTQEQSRAESVDELDSIYWFYNYKLLGDAVCLLPTKSTFDKHGN</sequence>
<name>A0A232FM53_9HYME</name>
<evidence type="ECO:0000313" key="1">
    <source>
        <dbReference type="EMBL" id="OXU31600.1"/>
    </source>
</evidence>
<dbReference type="EMBL" id="NNAY01000045">
    <property type="protein sequence ID" value="OXU31600.1"/>
    <property type="molecule type" value="Genomic_DNA"/>
</dbReference>
<protein>
    <submittedName>
        <fullName evidence="1">Uncharacterized protein</fullName>
    </submittedName>
</protein>
<reference evidence="1 2" key="1">
    <citation type="journal article" date="2017" name="Curr. Biol.">
        <title>The Evolution of Venom by Co-option of Single-Copy Genes.</title>
        <authorList>
            <person name="Martinson E.O."/>
            <person name="Mrinalini"/>
            <person name="Kelkar Y.D."/>
            <person name="Chang C.H."/>
            <person name="Werren J.H."/>
        </authorList>
    </citation>
    <scope>NUCLEOTIDE SEQUENCE [LARGE SCALE GENOMIC DNA]</scope>
    <source>
        <strain evidence="1 2">Alberta</strain>
        <tissue evidence="1">Whole body</tissue>
    </source>
</reference>
<feature type="non-terminal residue" evidence="1">
    <location>
        <position position="1"/>
    </location>
</feature>
<keyword evidence="2" id="KW-1185">Reference proteome</keyword>
<dbReference type="Proteomes" id="UP000215335">
    <property type="component" value="Unassembled WGS sequence"/>
</dbReference>
<gene>
    <name evidence="1" type="ORF">TSAR_008245</name>
</gene>